<dbReference type="InterPro" id="IPR011646">
    <property type="entry name" value="KAP_P-loop"/>
</dbReference>
<proteinExistence type="predicted"/>
<keyword evidence="2" id="KW-0812">Transmembrane</keyword>
<evidence type="ECO:0000256" key="1">
    <source>
        <dbReference type="SAM" id="MobiDB-lite"/>
    </source>
</evidence>
<organism evidence="4 5">
    <name type="scientific">Brachybacterium phenoliresistens</name>
    <dbReference type="NCBI Taxonomy" id="396014"/>
    <lineage>
        <taxon>Bacteria</taxon>
        <taxon>Bacillati</taxon>
        <taxon>Actinomycetota</taxon>
        <taxon>Actinomycetes</taxon>
        <taxon>Micrococcales</taxon>
        <taxon>Dermabacteraceae</taxon>
        <taxon>Brachybacterium</taxon>
    </lineage>
</organism>
<dbReference type="Proteomes" id="UP000023067">
    <property type="component" value="Unassembled WGS sequence"/>
</dbReference>
<accession>Z9JYB1</accession>
<dbReference type="RefSeq" id="WP_038370315.1">
    <property type="nucleotide sequence ID" value="NZ_BAAAOW010000001.1"/>
</dbReference>
<evidence type="ECO:0000256" key="2">
    <source>
        <dbReference type="SAM" id="Phobius"/>
    </source>
</evidence>
<dbReference type="AlphaFoldDB" id="Z9JYB1"/>
<name>Z9JYB1_9MICO</name>
<protein>
    <recommendedName>
        <fullName evidence="3">KAP NTPase domain-containing protein</fullName>
    </recommendedName>
</protein>
<feature type="transmembrane region" description="Helical" evidence="2">
    <location>
        <begin position="175"/>
        <end position="193"/>
    </location>
</feature>
<dbReference type="eggNOG" id="COG4928">
    <property type="taxonomic scope" value="Bacteria"/>
</dbReference>
<comment type="caution">
    <text evidence="4">The sequence shown here is derived from an EMBL/GenBank/DDBJ whole genome shotgun (WGS) entry which is preliminary data.</text>
</comment>
<dbReference type="Pfam" id="PF07693">
    <property type="entry name" value="KAP_NTPase"/>
    <property type="match status" value="1"/>
</dbReference>
<dbReference type="SUPFAM" id="SSF52540">
    <property type="entry name" value="P-loop containing nucleoside triphosphate hydrolases"/>
    <property type="match status" value="1"/>
</dbReference>
<feature type="transmembrane region" description="Helical" evidence="2">
    <location>
        <begin position="129"/>
        <end position="154"/>
    </location>
</feature>
<evidence type="ECO:0000313" key="4">
    <source>
        <dbReference type="EMBL" id="EWS82983.1"/>
    </source>
</evidence>
<evidence type="ECO:0000259" key="3">
    <source>
        <dbReference type="Pfam" id="PF07693"/>
    </source>
</evidence>
<dbReference type="InterPro" id="IPR052754">
    <property type="entry name" value="NTPase_KAP_P-loop"/>
</dbReference>
<evidence type="ECO:0000313" key="5">
    <source>
        <dbReference type="Proteomes" id="UP000023067"/>
    </source>
</evidence>
<dbReference type="InterPro" id="IPR027417">
    <property type="entry name" value="P-loop_NTPase"/>
</dbReference>
<dbReference type="PANTHER" id="PTHR22674">
    <property type="entry name" value="NTPASE, KAP FAMILY P-LOOP DOMAIN-CONTAINING 1"/>
    <property type="match status" value="1"/>
</dbReference>
<dbReference type="PANTHER" id="PTHR22674:SF6">
    <property type="entry name" value="NTPASE KAP FAMILY P-LOOP DOMAIN-CONTAINING PROTEIN 1"/>
    <property type="match status" value="1"/>
</dbReference>
<keyword evidence="5" id="KW-1185">Reference proteome</keyword>
<feature type="compositionally biased region" description="Low complexity" evidence="1">
    <location>
        <begin position="717"/>
        <end position="730"/>
    </location>
</feature>
<gene>
    <name evidence="4" type="ORF">BF93_07545</name>
</gene>
<feature type="region of interest" description="Disordered" evidence="1">
    <location>
        <begin position="717"/>
        <end position="738"/>
    </location>
</feature>
<keyword evidence="2" id="KW-1133">Transmembrane helix</keyword>
<dbReference type="Gene3D" id="3.40.50.300">
    <property type="entry name" value="P-loop containing nucleotide triphosphate hydrolases"/>
    <property type="match status" value="1"/>
</dbReference>
<keyword evidence="2" id="KW-0472">Membrane</keyword>
<dbReference type="HOGENOM" id="CLU_267608_0_0_11"/>
<reference evidence="4 5" key="1">
    <citation type="submission" date="2014-02" db="EMBL/GenBank/DDBJ databases">
        <title>Genome sequence of Brachybacterium phenoliresistens strain W13A50.</title>
        <authorList>
            <person name="Wang X."/>
        </authorList>
    </citation>
    <scope>NUCLEOTIDE SEQUENCE [LARGE SCALE GENOMIC DNA]</scope>
    <source>
        <strain evidence="4 5">W13A50</strain>
    </source>
</reference>
<feature type="domain" description="KAP NTPase" evidence="3">
    <location>
        <begin position="37"/>
        <end position="367"/>
    </location>
</feature>
<dbReference type="PATRIC" id="fig|396014.3.peg.502"/>
<dbReference type="EMBL" id="JDYK01000002">
    <property type="protein sequence ID" value="EWS82983.1"/>
    <property type="molecule type" value="Genomic_DNA"/>
</dbReference>
<sequence>MSNLRPDDLVEDRELAAAEDDRLAHDGIVDQLAALATTVPTPSNIALYGPWGSGKSGIANMLKSKLDGRDGVRFVRFDAFKYADVPLRRNFISAVASELGCKQAKYHGDLYSGRTKTEIKVPPTTILKLLGVFALLLLGLAVILATLVAVVALVQSHIGTKTDFGLEFRSLSKQVVLAGLLPAALLAALISLASKTFSVDRSLAKPDSDEQFERIFKNLVLDARAKVLVIFVDELDRCSAGEVVATLDTIRTFLGIEQCVFIVAADQNVLEGALTRAAKQESPSDDTNPYYSTGSAYLDKVFQYQLSVPPLLAQSVSQYATSLVENRKGLWSEINRDYVLSVLIPTHVTSPRRVKHLLNTFALTFRLAQERHNAGLLAEDPCATAPAIARFVCLRVEFPLFARHLEVDANLPALVLQIMQNRDAELPAGTSDRAIELAESYAHGCAAPSTILVEDDPDGDGCSEDRATQIGKAHNKQLLNYLSRTRQVRGPSRDLIYMQSTGTVFGLDGELALAVERAAEDVDTETLRRRVAGLEETQLEGVLQVLTNLIRTGTGVIGPNAARSFLLLTRAQPDLPVDSVADTVAEAICVLEDESDDILDEDTVTGAWALTKVGSEASASALRQRIIAASTSRDFTPPDFLFEDAALAISAAPTVVPGYLSTRLVSPDGPTTVTRLFDLSDGDLAKVISATHALISTLASEAERAHVEWKTAREAAMATGASTAGTRRNTVASTATEDLEPEPFAPSVVLDALADAATPREEPIQHLVLRLLLDVDTQVARSAALRLLGNTEPVTDPDLATGILRAARRRVLGEWTKWLNCIVPANVTAAHAEPLGQLVAKAWESKSDLDITGAALDVLAPLIANLPEGHAPSLTADVLELVARYVASTNEASERRETLKRARLFAEARVLDYDQILSAVAHSLQDTLAESLAQVDAEDALYRYLAENGSEAVQASVDELEDSELEGLLAEASGSPWLDDLGHVAIPLDLAIAAGATRVHSNVLPTAEAMAEVTDKYAHSAIHVTALWLELIRPSPEDFATVYDPLRRTGAHSAELVHAARAVQHRWTAEQHRDLLDKYLAAADTDVPDDAVLEVLGVAEADESQVADLLVNRFTDATNNTQRQRVVTLWGKANVQGDSIRRRLFETIIYGLLDLKSEGGNVGAAELALNALGSVGKPLPSRIKGALGERVKSAVTGTSSLEDKALVVLPALGYPIARKNLGKSRRVRYDR</sequence>